<dbReference type="NCBIfam" id="NF033748">
    <property type="entry name" value="class_F_sortase"/>
    <property type="match status" value="1"/>
</dbReference>
<protein>
    <submittedName>
        <fullName evidence="5">Class F sortase</fullName>
    </submittedName>
</protein>
<proteinExistence type="predicted"/>
<evidence type="ECO:0000259" key="4">
    <source>
        <dbReference type="Pfam" id="PF14344"/>
    </source>
</evidence>
<feature type="region of interest" description="Disordered" evidence="2">
    <location>
        <begin position="44"/>
        <end position="144"/>
    </location>
</feature>
<dbReference type="InterPro" id="IPR025510">
    <property type="entry name" value="DUF4397"/>
</dbReference>
<comment type="caution">
    <text evidence="5">The sequence shown here is derived from an EMBL/GenBank/DDBJ whole genome shotgun (WGS) entry which is preliminary data.</text>
</comment>
<organism evidence="5 6">
    <name type="scientific">Actinomycetospora endophytica</name>
    <dbReference type="NCBI Taxonomy" id="2291215"/>
    <lineage>
        <taxon>Bacteria</taxon>
        <taxon>Bacillati</taxon>
        <taxon>Actinomycetota</taxon>
        <taxon>Actinomycetes</taxon>
        <taxon>Pseudonocardiales</taxon>
        <taxon>Pseudonocardiaceae</taxon>
        <taxon>Actinomycetospora</taxon>
    </lineage>
</organism>
<feature type="compositionally biased region" description="Pro residues" evidence="2">
    <location>
        <begin position="487"/>
        <end position="498"/>
    </location>
</feature>
<evidence type="ECO:0000313" key="5">
    <source>
        <dbReference type="EMBL" id="MCD2197044.1"/>
    </source>
</evidence>
<dbReference type="EMBL" id="JAJNDB010000007">
    <property type="protein sequence ID" value="MCD2197044.1"/>
    <property type="molecule type" value="Genomic_DNA"/>
</dbReference>
<feature type="chain" id="PRO_5046230339" evidence="3">
    <location>
        <begin position="23"/>
        <end position="776"/>
    </location>
</feature>
<evidence type="ECO:0000313" key="6">
    <source>
        <dbReference type="Proteomes" id="UP001199469"/>
    </source>
</evidence>
<dbReference type="Pfam" id="PF14344">
    <property type="entry name" value="DUF4397"/>
    <property type="match status" value="1"/>
</dbReference>
<dbReference type="SUPFAM" id="SSF63817">
    <property type="entry name" value="Sortase"/>
    <property type="match status" value="1"/>
</dbReference>
<dbReference type="Proteomes" id="UP001199469">
    <property type="component" value="Unassembled WGS sequence"/>
</dbReference>
<dbReference type="Pfam" id="PF04203">
    <property type="entry name" value="Sortase"/>
    <property type="match status" value="1"/>
</dbReference>
<feature type="compositionally biased region" description="Low complexity" evidence="2">
    <location>
        <begin position="56"/>
        <end position="109"/>
    </location>
</feature>
<dbReference type="RefSeq" id="WP_230738933.1">
    <property type="nucleotide sequence ID" value="NZ_JAJNDB010000007.1"/>
</dbReference>
<feature type="compositionally biased region" description="Low complexity" evidence="2">
    <location>
        <begin position="119"/>
        <end position="144"/>
    </location>
</feature>
<feature type="signal peptide" evidence="3">
    <location>
        <begin position="1"/>
        <end position="22"/>
    </location>
</feature>
<evidence type="ECO:0000256" key="1">
    <source>
        <dbReference type="ARBA" id="ARBA00022801"/>
    </source>
</evidence>
<dbReference type="InterPro" id="IPR005754">
    <property type="entry name" value="Sortase"/>
</dbReference>
<feature type="domain" description="DUF4397" evidence="4">
    <location>
        <begin position="287"/>
        <end position="408"/>
    </location>
</feature>
<name>A0ABS8PFU2_9PSEU</name>
<dbReference type="InterPro" id="IPR023365">
    <property type="entry name" value="Sortase_dom-sf"/>
</dbReference>
<dbReference type="InterPro" id="IPR042001">
    <property type="entry name" value="Sortase_F"/>
</dbReference>
<gene>
    <name evidence="5" type="ORF">LQ327_27095</name>
</gene>
<feature type="compositionally biased region" description="Low complexity" evidence="2">
    <location>
        <begin position="499"/>
        <end position="515"/>
    </location>
</feature>
<dbReference type="Gene3D" id="2.40.260.10">
    <property type="entry name" value="Sortase"/>
    <property type="match status" value="1"/>
</dbReference>
<keyword evidence="6" id="KW-1185">Reference proteome</keyword>
<reference evidence="5 6" key="1">
    <citation type="submission" date="2021-11" db="EMBL/GenBank/DDBJ databases">
        <title>Draft genome sequence of Actinomycetospora sp. SF1 isolated from the rhizosphere soil.</title>
        <authorList>
            <person name="Duangmal K."/>
            <person name="Chantavorakit T."/>
        </authorList>
    </citation>
    <scope>NUCLEOTIDE SEQUENCE [LARGE SCALE GENOMIC DNA]</scope>
    <source>
        <strain evidence="5 6">TBRC 5722</strain>
    </source>
</reference>
<evidence type="ECO:0000256" key="3">
    <source>
        <dbReference type="SAM" id="SignalP"/>
    </source>
</evidence>
<feature type="region of interest" description="Disordered" evidence="2">
    <location>
        <begin position="484"/>
        <end position="529"/>
    </location>
</feature>
<keyword evidence="1" id="KW-0378">Hydrolase</keyword>
<sequence length="776" mass="75190">MRRSARAATAVVITSALGLVVAGTSTPGGPPTVLAAGGHLLLADHDDGSGDGSGSSGSQSGSGSPALDLGGALSGSTSGSSESGSSKSGASKSSGSGSSTAAGSKSGSGVLPKVLDGVSGSPSKVSSGSSSSASHDSGSGAAQAPAVSVPAVKLPAVQTPQVQLPEVKTPAVNLPSVQTPQVQLPSAQTPAVQLPGASVPSVSVPSVSVPSVSVPPVSVPSVSVPSVSVPPVSFPAVALPVVTPSTPLAATAPLIAPADVLAGLIDTPALPASLQLFGPPTGDQGVLRVAHLSPSTGAVDMYVSGPGLPLTRVASDVTYRTVSSYLTGSPGVYTLEARPAGAAPTTPAALTASVAVGPRTAQTAAFVDVGPNSTPQAEVLNDGTTAAPPGKGFVRVVSAADGVGPLDVIARGGGTLAQGLFYGSGSSYAEVDAKTWTMDVRTTNGESAVATVPVASTAVATVVVGRDAKGALAVTAVADAASAFPASPAPASPAPASPAPASSAPAQRPSPTPRSGKQPRGGVPAGFGGMAAQESRLVPVNVHAASPAPATSPAAIAAPSSALVSLTERLTRSTTSPLVALAARPATAPAAPAPAATTQAASSPLVPLSVRAPARAVRGPVALAPAAPIAAHPSGLVVPAAGIDARDVGSLGLDRTGALQAPATSHDVGWYGEGATPGDPGTAVMVGHVDSWQGPGVFYHLRDLKPGDTIDVPRSDGTVAHFAVDAIETVDKDAFPADKVYAPTVGPSLRLITCGGAFDRAARSYEDNVVVYASAR</sequence>
<dbReference type="CDD" id="cd05829">
    <property type="entry name" value="Sortase_F"/>
    <property type="match status" value="1"/>
</dbReference>
<accession>A0ABS8PFU2</accession>
<keyword evidence="3" id="KW-0732">Signal</keyword>
<evidence type="ECO:0000256" key="2">
    <source>
        <dbReference type="SAM" id="MobiDB-lite"/>
    </source>
</evidence>